<evidence type="ECO:0000259" key="4">
    <source>
        <dbReference type="PROSITE" id="PS50949"/>
    </source>
</evidence>
<dbReference type="SUPFAM" id="SSF48008">
    <property type="entry name" value="GntR ligand-binding domain-like"/>
    <property type="match status" value="1"/>
</dbReference>
<dbReference type="InterPro" id="IPR036390">
    <property type="entry name" value="WH_DNA-bd_sf"/>
</dbReference>
<name>A0ABN3FE41_9ACTN</name>
<keyword evidence="6" id="KW-1185">Reference proteome</keyword>
<proteinExistence type="predicted"/>
<dbReference type="SMART" id="SM00895">
    <property type="entry name" value="FCD"/>
    <property type="match status" value="1"/>
</dbReference>
<comment type="caution">
    <text evidence="5">The sequence shown here is derived from an EMBL/GenBank/DDBJ whole genome shotgun (WGS) entry which is preliminary data.</text>
</comment>
<dbReference type="CDD" id="cd07377">
    <property type="entry name" value="WHTH_GntR"/>
    <property type="match status" value="1"/>
</dbReference>
<dbReference type="Gene3D" id="1.10.10.10">
    <property type="entry name" value="Winged helix-like DNA-binding domain superfamily/Winged helix DNA-binding domain"/>
    <property type="match status" value="1"/>
</dbReference>
<dbReference type="PANTHER" id="PTHR43537">
    <property type="entry name" value="TRANSCRIPTIONAL REGULATOR, GNTR FAMILY"/>
    <property type="match status" value="1"/>
</dbReference>
<dbReference type="PRINTS" id="PR00035">
    <property type="entry name" value="HTHGNTR"/>
</dbReference>
<dbReference type="InterPro" id="IPR008920">
    <property type="entry name" value="TF_FadR/GntR_C"/>
</dbReference>
<protein>
    <submittedName>
        <fullName evidence="5">GntR family transcriptional regulator</fullName>
    </submittedName>
</protein>
<reference evidence="5 6" key="1">
    <citation type="journal article" date="2019" name="Int. J. Syst. Evol. Microbiol.">
        <title>The Global Catalogue of Microorganisms (GCM) 10K type strain sequencing project: providing services to taxonomists for standard genome sequencing and annotation.</title>
        <authorList>
            <consortium name="The Broad Institute Genomics Platform"/>
            <consortium name="The Broad Institute Genome Sequencing Center for Infectious Disease"/>
            <person name="Wu L."/>
            <person name="Ma J."/>
        </authorList>
    </citation>
    <scope>NUCLEOTIDE SEQUENCE [LARGE SCALE GENOMIC DNA]</scope>
    <source>
        <strain evidence="5 6">JCM 4316</strain>
    </source>
</reference>
<dbReference type="InterPro" id="IPR011711">
    <property type="entry name" value="GntR_C"/>
</dbReference>
<dbReference type="PROSITE" id="PS50949">
    <property type="entry name" value="HTH_GNTR"/>
    <property type="match status" value="1"/>
</dbReference>
<sequence length="219" mass="24461">MSVYDSAAAQYESIRAMIIGGELPPGTVLLETVLAKKLGVSRTPVREALARLAQEELINREIRGYVVKTRTPEEIREIYDVRIILESACAAAAAEQASRRDLMSLERITAEAGHCADQEKHAELNAEWHRALRAAAHNGTMSRLLDGLGVLQQIYNPQMTQVDDLDQALRAGQEEHVLILDAIRRGDAETARTTMIRHLSRTRDLRVDAFQKNHTAIRC</sequence>
<dbReference type="SMART" id="SM00345">
    <property type="entry name" value="HTH_GNTR"/>
    <property type="match status" value="1"/>
</dbReference>
<evidence type="ECO:0000313" key="6">
    <source>
        <dbReference type="Proteomes" id="UP001500253"/>
    </source>
</evidence>
<evidence type="ECO:0000256" key="3">
    <source>
        <dbReference type="ARBA" id="ARBA00023163"/>
    </source>
</evidence>
<dbReference type="Pfam" id="PF07729">
    <property type="entry name" value="FCD"/>
    <property type="match status" value="1"/>
</dbReference>
<keyword evidence="2" id="KW-0238">DNA-binding</keyword>
<dbReference type="Proteomes" id="UP001500253">
    <property type="component" value="Unassembled WGS sequence"/>
</dbReference>
<evidence type="ECO:0000256" key="1">
    <source>
        <dbReference type="ARBA" id="ARBA00023015"/>
    </source>
</evidence>
<dbReference type="InterPro" id="IPR036388">
    <property type="entry name" value="WH-like_DNA-bd_sf"/>
</dbReference>
<dbReference type="PANTHER" id="PTHR43537:SF45">
    <property type="entry name" value="GNTR FAMILY REGULATORY PROTEIN"/>
    <property type="match status" value="1"/>
</dbReference>
<organism evidence="5 6">
    <name type="scientific">Streptomyces cuspidosporus</name>
    <dbReference type="NCBI Taxonomy" id="66882"/>
    <lineage>
        <taxon>Bacteria</taxon>
        <taxon>Bacillati</taxon>
        <taxon>Actinomycetota</taxon>
        <taxon>Actinomycetes</taxon>
        <taxon>Kitasatosporales</taxon>
        <taxon>Streptomycetaceae</taxon>
        <taxon>Streptomyces</taxon>
    </lineage>
</organism>
<keyword evidence="3" id="KW-0804">Transcription</keyword>
<dbReference type="SUPFAM" id="SSF46785">
    <property type="entry name" value="Winged helix' DNA-binding domain"/>
    <property type="match status" value="1"/>
</dbReference>
<evidence type="ECO:0000256" key="2">
    <source>
        <dbReference type="ARBA" id="ARBA00023125"/>
    </source>
</evidence>
<feature type="domain" description="HTH gntR-type" evidence="4">
    <location>
        <begin position="4"/>
        <end position="70"/>
    </location>
</feature>
<keyword evidence="1" id="KW-0805">Transcription regulation</keyword>
<dbReference type="RefSeq" id="WP_346173097.1">
    <property type="nucleotide sequence ID" value="NZ_BAAASD010000002.1"/>
</dbReference>
<dbReference type="Gene3D" id="1.20.120.530">
    <property type="entry name" value="GntR ligand-binding domain-like"/>
    <property type="match status" value="1"/>
</dbReference>
<dbReference type="EMBL" id="BAAASD010000002">
    <property type="protein sequence ID" value="GAA2328331.1"/>
    <property type="molecule type" value="Genomic_DNA"/>
</dbReference>
<gene>
    <name evidence="5" type="ORF">GCM10010246_08400</name>
</gene>
<dbReference type="InterPro" id="IPR000524">
    <property type="entry name" value="Tscrpt_reg_HTH_GntR"/>
</dbReference>
<dbReference type="Pfam" id="PF00392">
    <property type="entry name" value="GntR"/>
    <property type="match status" value="1"/>
</dbReference>
<evidence type="ECO:0000313" key="5">
    <source>
        <dbReference type="EMBL" id="GAA2328331.1"/>
    </source>
</evidence>
<accession>A0ABN3FE41</accession>